<evidence type="ECO:0000313" key="1">
    <source>
        <dbReference type="EMBL" id="KAI5655603.1"/>
    </source>
</evidence>
<comment type="caution">
    <text evidence="1">The sequence shown here is derived from an EMBL/GenBank/DDBJ whole genome shotgun (WGS) entry which is preliminary data.</text>
</comment>
<sequence>MDEEMEDSAVEYTFTAIEIDLDYEFDAVRFFDFTREESFAEALQAELWFDTAETYPPSPFVARLIQHDVALLQNVNTSPKPKHDENVNMSEGDSDIEVDEHVSAVDRDGEGKELNNRINSSNLQNSCTQKFKNQSQRLSSGSTFHDQMMKHNLKAKTKSSVKPSCSRTSTLMKPTASQLAKQNQSRQIGDRFRKLLVDKNEKSSSNSGIVEIQAAKRQKLEGGHLCKVDETKQQTNFIHKEPKRVDANVDGNILQTKLRLTIPREPELQTAQRAQRMRQKTGEETENAALNVRRFRALPLNKKIFEAPSLSLPKRSTPRQPEFQEFHLKTSERAVQHSSGVSVPEVPCSNPTKEFQKSSTNSTAQCRSESKRYPFMSFVVNSRPGAMDASKLEVSEFSHNFKALPLNKKIFSSKGDMGVFRNSKRDVTVPVEFNFHTDKRAQHNPPIELFNKLSLTSEPQPSAGFKFKTPQPAYLSSAKGSKENRWDSFQHEDEVKHVVNEKLVCNGGKQVQFGSNGRITDVGTVSGRSLGIR</sequence>
<name>A0ACC0A3X3_CATRO</name>
<protein>
    <submittedName>
        <fullName evidence="1">Uncharacterized protein</fullName>
    </submittedName>
</protein>
<dbReference type="Proteomes" id="UP001060085">
    <property type="component" value="Linkage Group LG07"/>
</dbReference>
<keyword evidence="2" id="KW-1185">Reference proteome</keyword>
<reference evidence="2" key="1">
    <citation type="journal article" date="2023" name="Nat. Plants">
        <title>Single-cell RNA sequencing provides a high-resolution roadmap for understanding the multicellular compartmentation of specialized metabolism.</title>
        <authorList>
            <person name="Sun S."/>
            <person name="Shen X."/>
            <person name="Li Y."/>
            <person name="Li Y."/>
            <person name="Wang S."/>
            <person name="Li R."/>
            <person name="Zhang H."/>
            <person name="Shen G."/>
            <person name="Guo B."/>
            <person name="Wei J."/>
            <person name="Xu J."/>
            <person name="St-Pierre B."/>
            <person name="Chen S."/>
            <person name="Sun C."/>
        </authorList>
    </citation>
    <scope>NUCLEOTIDE SEQUENCE [LARGE SCALE GENOMIC DNA]</scope>
</reference>
<accession>A0ACC0A3X3</accession>
<organism evidence="1 2">
    <name type="scientific">Catharanthus roseus</name>
    <name type="common">Madagascar periwinkle</name>
    <name type="synonym">Vinca rosea</name>
    <dbReference type="NCBI Taxonomy" id="4058"/>
    <lineage>
        <taxon>Eukaryota</taxon>
        <taxon>Viridiplantae</taxon>
        <taxon>Streptophyta</taxon>
        <taxon>Embryophyta</taxon>
        <taxon>Tracheophyta</taxon>
        <taxon>Spermatophyta</taxon>
        <taxon>Magnoliopsida</taxon>
        <taxon>eudicotyledons</taxon>
        <taxon>Gunneridae</taxon>
        <taxon>Pentapetalae</taxon>
        <taxon>asterids</taxon>
        <taxon>lamiids</taxon>
        <taxon>Gentianales</taxon>
        <taxon>Apocynaceae</taxon>
        <taxon>Rauvolfioideae</taxon>
        <taxon>Vinceae</taxon>
        <taxon>Catharanthinae</taxon>
        <taxon>Catharanthus</taxon>
    </lineage>
</organism>
<proteinExistence type="predicted"/>
<evidence type="ECO:0000313" key="2">
    <source>
        <dbReference type="Proteomes" id="UP001060085"/>
    </source>
</evidence>
<gene>
    <name evidence="1" type="ORF">M9H77_32790</name>
</gene>
<dbReference type="EMBL" id="CM044707">
    <property type="protein sequence ID" value="KAI5655603.1"/>
    <property type="molecule type" value="Genomic_DNA"/>
</dbReference>